<dbReference type="InterPro" id="IPR003607">
    <property type="entry name" value="HD/PDEase_dom"/>
</dbReference>
<dbReference type="Pfam" id="PF01966">
    <property type="entry name" value="HD"/>
    <property type="match status" value="1"/>
</dbReference>
<organism evidence="2 3">
    <name type="scientific">Ohessyouella blattaphilus</name>
    <dbReference type="NCBI Taxonomy" id="2949333"/>
    <lineage>
        <taxon>Bacteria</taxon>
        <taxon>Bacillati</taxon>
        <taxon>Bacillota</taxon>
        <taxon>Clostridia</taxon>
        <taxon>Lachnospirales</taxon>
        <taxon>Lachnospiraceae</taxon>
        <taxon>Ohessyouella</taxon>
    </lineage>
</organism>
<evidence type="ECO:0000313" key="3">
    <source>
        <dbReference type="Proteomes" id="UP001523565"/>
    </source>
</evidence>
<proteinExistence type="predicted"/>
<dbReference type="InterPro" id="IPR006674">
    <property type="entry name" value="HD_domain"/>
</dbReference>
<dbReference type="Proteomes" id="UP001523565">
    <property type="component" value="Unassembled WGS sequence"/>
</dbReference>
<dbReference type="EMBL" id="JAMZFV010000006">
    <property type="protein sequence ID" value="MCP1109845.1"/>
    <property type="molecule type" value="Genomic_DNA"/>
</dbReference>
<evidence type="ECO:0000259" key="1">
    <source>
        <dbReference type="Pfam" id="PF01966"/>
    </source>
</evidence>
<feature type="domain" description="HD" evidence="1">
    <location>
        <begin position="38"/>
        <end position="122"/>
    </location>
</feature>
<name>A0ABT1EGL7_9FIRM</name>
<comment type="caution">
    <text evidence="2">The sequence shown here is derived from an EMBL/GenBank/DDBJ whole genome shotgun (WGS) entry which is preliminary data.</text>
</comment>
<protein>
    <submittedName>
        <fullName evidence="2">HD domain-containing protein</fullName>
    </submittedName>
</protein>
<dbReference type="Gene3D" id="1.10.3210.10">
    <property type="entry name" value="Hypothetical protein af1432"/>
    <property type="match status" value="1"/>
</dbReference>
<reference evidence="2 3" key="1">
    <citation type="journal article" date="2022" name="Genome Biol. Evol.">
        <title>Host diet, physiology and behaviors set the stage for Lachnospiraceae cladogenesis.</title>
        <authorList>
            <person name="Vera-Ponce De Leon A."/>
            <person name="Schneider M."/>
            <person name="Jahnes B.C."/>
            <person name="Sadowski V."/>
            <person name="Camuy-Velez L.A."/>
            <person name="Duan J."/>
            <person name="Sabree Z.L."/>
        </authorList>
    </citation>
    <scope>NUCLEOTIDE SEQUENCE [LARGE SCALE GENOMIC DNA]</scope>
    <source>
        <strain evidence="2 3">PAL227</strain>
    </source>
</reference>
<dbReference type="SUPFAM" id="SSF109604">
    <property type="entry name" value="HD-domain/PDEase-like"/>
    <property type="match status" value="1"/>
</dbReference>
<dbReference type="CDD" id="cd00077">
    <property type="entry name" value="HDc"/>
    <property type="match status" value="1"/>
</dbReference>
<sequence>MENYNTDVAEFLSLARPVLENNKFKDSAKHMQHGTTTVYEHSLAVAYYSFCLAKKLGLTEHLDELVRGALLHDFFLYDWHDKEHARLHGFHHPLTALKNAKKEFQLTRREQDIIRKHMFPLTLIPYRYRESALVSVVDKACAAIEIAAKYKLPFATVPAL</sequence>
<keyword evidence="3" id="KW-1185">Reference proteome</keyword>
<dbReference type="RefSeq" id="WP_262068726.1">
    <property type="nucleotide sequence ID" value="NZ_JAMXOC010000006.1"/>
</dbReference>
<accession>A0ABT1EGL7</accession>
<evidence type="ECO:0000313" key="2">
    <source>
        <dbReference type="EMBL" id="MCP1109845.1"/>
    </source>
</evidence>
<gene>
    <name evidence="2" type="ORF">NK118_06210</name>
</gene>